<dbReference type="GO" id="GO:0046872">
    <property type="term" value="F:metal ion binding"/>
    <property type="evidence" value="ECO:0007669"/>
    <property type="project" value="UniProtKB-KW"/>
</dbReference>
<evidence type="ECO:0000256" key="4">
    <source>
        <dbReference type="ARBA" id="ARBA00012057"/>
    </source>
</evidence>
<dbReference type="EMBL" id="MIYU01000001">
    <property type="protein sequence ID" value="OIR20399.1"/>
    <property type="molecule type" value="Genomic_DNA"/>
</dbReference>
<evidence type="ECO:0000256" key="7">
    <source>
        <dbReference type="ARBA" id="ARBA00022842"/>
    </source>
</evidence>
<keyword evidence="7" id="KW-0460">Magnesium</keyword>
<dbReference type="AlphaFoldDB" id="A0A1J5THH6"/>
<dbReference type="GO" id="GO:0050992">
    <property type="term" value="P:dimethylallyl diphosphate biosynthetic process"/>
    <property type="evidence" value="ECO:0007669"/>
    <property type="project" value="UniProtKB-UniPathway"/>
</dbReference>
<sequence length="221" mass="25994">MESNRYDSTQNEMMLEKCILVDEEDTVLGSDSKKNCHYLEGKLHRAFSVLLFNSRGEFLLQKRAGSKITFPSYWANACCSHPLYNDEEVNGGIGVKNAAIRKMEQELGVEKGAVKSSELELMTRMHYEAKFNDEWIEREMDYILILKKDLKFNPNPNEIEEIRFFDMRSLDKFVKNAENNGNKIGPWFRLINDNFLYEWWKSLDRVTESKNLEIHKFGRVE</sequence>
<evidence type="ECO:0000256" key="5">
    <source>
        <dbReference type="ARBA" id="ARBA00022516"/>
    </source>
</evidence>
<comment type="caution">
    <text evidence="13">The sequence shown here is derived from an EMBL/GenBank/DDBJ whole genome shotgun (WGS) entry which is preliminary data.</text>
</comment>
<evidence type="ECO:0000256" key="1">
    <source>
        <dbReference type="ARBA" id="ARBA00001946"/>
    </source>
</evidence>
<evidence type="ECO:0000256" key="2">
    <source>
        <dbReference type="ARBA" id="ARBA00004826"/>
    </source>
</evidence>
<proteinExistence type="inferred from homology"/>
<comment type="pathway">
    <text evidence="2">Isoprenoid biosynthesis; dimethylallyl diphosphate biosynthesis; dimethylallyl diphosphate from isopentenyl diphosphate: step 1/1.</text>
</comment>
<dbReference type="SUPFAM" id="SSF55811">
    <property type="entry name" value="Nudix"/>
    <property type="match status" value="1"/>
</dbReference>
<accession>A0A1J5THH6</accession>
<dbReference type="InterPro" id="IPR000086">
    <property type="entry name" value="NUDIX_hydrolase_dom"/>
</dbReference>
<evidence type="ECO:0000313" key="13">
    <source>
        <dbReference type="EMBL" id="OIR20399.1"/>
    </source>
</evidence>
<dbReference type="PIRSF" id="PIRSF018427">
    <property type="entry name" value="Isopntndiph_ism"/>
    <property type="match status" value="1"/>
</dbReference>
<name>A0A1J5THH6_9ARCH</name>
<dbReference type="InterPro" id="IPR015797">
    <property type="entry name" value="NUDIX_hydrolase-like_dom_sf"/>
</dbReference>
<dbReference type="PANTHER" id="PTHR10885">
    <property type="entry name" value="ISOPENTENYL-DIPHOSPHATE DELTA-ISOMERASE"/>
    <property type="match status" value="1"/>
</dbReference>
<dbReference type="GO" id="GO:0005737">
    <property type="term" value="C:cytoplasm"/>
    <property type="evidence" value="ECO:0007669"/>
    <property type="project" value="TreeGrafter"/>
</dbReference>
<dbReference type="GO" id="GO:0006694">
    <property type="term" value="P:steroid biosynthetic process"/>
    <property type="evidence" value="ECO:0007669"/>
    <property type="project" value="UniProtKB-KW"/>
</dbReference>
<dbReference type="InterPro" id="IPR011876">
    <property type="entry name" value="IsopentenylPP_isomerase_typ1"/>
</dbReference>
<evidence type="ECO:0000256" key="11">
    <source>
        <dbReference type="ARBA" id="ARBA00023235"/>
    </source>
</evidence>
<protein>
    <recommendedName>
        <fullName evidence="4">isopentenyl-diphosphate Delta-isomerase</fullName>
        <ecNumber evidence="4">5.3.3.2</ecNumber>
    </recommendedName>
</protein>
<dbReference type="FunFam" id="3.90.79.10:FF:000012">
    <property type="entry name" value="Isopentenyl-diphosphate Delta-isomerase 1"/>
    <property type="match status" value="1"/>
</dbReference>
<dbReference type="GO" id="GO:0009240">
    <property type="term" value="P:isopentenyl diphosphate biosynthetic process"/>
    <property type="evidence" value="ECO:0007669"/>
    <property type="project" value="TreeGrafter"/>
</dbReference>
<dbReference type="PANTHER" id="PTHR10885:SF0">
    <property type="entry name" value="ISOPENTENYL-DIPHOSPHATE DELTA-ISOMERASE"/>
    <property type="match status" value="1"/>
</dbReference>
<evidence type="ECO:0000313" key="14">
    <source>
        <dbReference type="Proteomes" id="UP000183815"/>
    </source>
</evidence>
<keyword evidence="10" id="KW-0414">Isoprene biosynthesis</keyword>
<feature type="domain" description="Nudix hydrolase" evidence="12">
    <location>
        <begin position="42"/>
        <end position="190"/>
    </location>
</feature>
<evidence type="ECO:0000256" key="6">
    <source>
        <dbReference type="ARBA" id="ARBA00022723"/>
    </source>
</evidence>
<dbReference type="Gene3D" id="3.90.79.10">
    <property type="entry name" value="Nucleoside Triphosphate Pyrophosphohydrolase"/>
    <property type="match status" value="1"/>
</dbReference>
<evidence type="ECO:0000256" key="10">
    <source>
        <dbReference type="ARBA" id="ARBA00023229"/>
    </source>
</evidence>
<comment type="cofactor">
    <cofactor evidence="1">
        <name>Mg(2+)</name>
        <dbReference type="ChEBI" id="CHEBI:18420"/>
    </cofactor>
</comment>
<evidence type="ECO:0000259" key="12">
    <source>
        <dbReference type="PROSITE" id="PS51462"/>
    </source>
</evidence>
<dbReference type="Pfam" id="PF00293">
    <property type="entry name" value="NUDIX"/>
    <property type="match status" value="1"/>
</dbReference>
<dbReference type="CDD" id="cd02885">
    <property type="entry name" value="NUDIX_IPP_Isomerase"/>
    <property type="match status" value="1"/>
</dbReference>
<keyword evidence="8" id="KW-0752">Steroid biosynthesis</keyword>
<evidence type="ECO:0000256" key="8">
    <source>
        <dbReference type="ARBA" id="ARBA00022955"/>
    </source>
</evidence>
<dbReference type="Proteomes" id="UP000183815">
    <property type="component" value="Unassembled WGS sequence"/>
</dbReference>
<dbReference type="NCBIfam" id="NF002995">
    <property type="entry name" value="PRK03759.1"/>
    <property type="match status" value="1"/>
</dbReference>
<keyword evidence="11 13" id="KW-0413">Isomerase</keyword>
<dbReference type="PROSITE" id="PS51462">
    <property type="entry name" value="NUDIX"/>
    <property type="match status" value="1"/>
</dbReference>
<evidence type="ECO:0000256" key="3">
    <source>
        <dbReference type="ARBA" id="ARBA00007579"/>
    </source>
</evidence>
<evidence type="ECO:0000256" key="9">
    <source>
        <dbReference type="ARBA" id="ARBA00023098"/>
    </source>
</evidence>
<organism evidence="13 14">
    <name type="scientific">Marine Group III euryarchaeote CG-Bathy1</name>
    <dbReference type="NCBI Taxonomy" id="1889001"/>
    <lineage>
        <taxon>Archaea</taxon>
        <taxon>Methanobacteriati</taxon>
        <taxon>Thermoplasmatota</taxon>
        <taxon>Thermoplasmata</taxon>
        <taxon>Candidatus Thermoprofundales</taxon>
    </lineage>
</organism>
<dbReference type="NCBIfam" id="TIGR02150">
    <property type="entry name" value="IPP_isom_1"/>
    <property type="match status" value="1"/>
</dbReference>
<dbReference type="GO" id="GO:0004452">
    <property type="term" value="F:isopentenyl-diphosphate delta-isomerase activity"/>
    <property type="evidence" value="ECO:0007669"/>
    <property type="project" value="UniProtKB-EC"/>
</dbReference>
<keyword evidence="5" id="KW-0444">Lipid biosynthesis</keyword>
<comment type="similarity">
    <text evidence="3">Belongs to the IPP isomerase type 1 family.</text>
</comment>
<dbReference type="EC" id="5.3.3.2" evidence="4"/>
<keyword evidence="6" id="KW-0479">Metal-binding</keyword>
<reference evidence="13 14" key="1">
    <citation type="submission" date="2016-08" db="EMBL/GenBank/DDBJ databases">
        <title>New Insights into Marine Group III Euryarchaeota, from dark to light.</title>
        <authorList>
            <person name="Haro-Moreno J.M."/>
            <person name="Rodriguez-Valera F."/>
            <person name="Lopez-Garcia P."/>
            <person name="Moreira D."/>
            <person name="Martin-Cuadrado A.B."/>
        </authorList>
    </citation>
    <scope>NUCLEOTIDE SEQUENCE [LARGE SCALE GENOMIC DNA]</scope>
    <source>
        <strain evidence="13">CG-Bathy1</strain>
    </source>
</reference>
<dbReference type="UniPathway" id="UPA00059">
    <property type="reaction ID" value="UER00104"/>
</dbReference>
<keyword evidence="9" id="KW-0443">Lipid metabolism</keyword>
<gene>
    <name evidence="13" type="ORF">BEU04_00945</name>
</gene>